<evidence type="ECO:0000256" key="1">
    <source>
        <dbReference type="SAM" id="MobiDB-lite"/>
    </source>
</evidence>
<proteinExistence type="predicted"/>
<feature type="region of interest" description="Disordered" evidence="1">
    <location>
        <begin position="1"/>
        <end position="22"/>
    </location>
</feature>
<protein>
    <submittedName>
        <fullName evidence="2">Uncharacterized protein</fullName>
    </submittedName>
</protein>
<evidence type="ECO:0000313" key="2">
    <source>
        <dbReference type="EMBL" id="MCI85629.1"/>
    </source>
</evidence>
<reference evidence="2 3" key="1">
    <citation type="journal article" date="2018" name="Front. Plant Sci.">
        <title>Red Clover (Trifolium pratense) and Zigzag Clover (T. medium) - A Picture of Genomic Similarities and Differences.</title>
        <authorList>
            <person name="Dluhosova J."/>
            <person name="Istvanek J."/>
            <person name="Nedelnik J."/>
            <person name="Repkova J."/>
        </authorList>
    </citation>
    <scope>NUCLEOTIDE SEQUENCE [LARGE SCALE GENOMIC DNA]</scope>
    <source>
        <strain evidence="3">cv. 10/8</strain>
        <tissue evidence="2">Leaf</tissue>
    </source>
</reference>
<feature type="non-terminal residue" evidence="2">
    <location>
        <position position="1"/>
    </location>
</feature>
<name>A0A392VEC1_9FABA</name>
<evidence type="ECO:0000313" key="3">
    <source>
        <dbReference type="Proteomes" id="UP000265520"/>
    </source>
</evidence>
<accession>A0A392VEC1</accession>
<dbReference type="EMBL" id="LXQA011119911">
    <property type="protein sequence ID" value="MCI85629.1"/>
    <property type="molecule type" value="Genomic_DNA"/>
</dbReference>
<keyword evidence="3" id="KW-1185">Reference proteome</keyword>
<comment type="caution">
    <text evidence="2">The sequence shown here is derived from an EMBL/GenBank/DDBJ whole genome shotgun (WGS) entry which is preliminary data.</text>
</comment>
<dbReference type="AlphaFoldDB" id="A0A392VEC1"/>
<sequence>RARVNPAKLKMGKTSPTQSLHKLTGSTRTTYSTQFSQELFIFIINAVPEIDMRNPNANYPK</sequence>
<organism evidence="2 3">
    <name type="scientific">Trifolium medium</name>
    <dbReference type="NCBI Taxonomy" id="97028"/>
    <lineage>
        <taxon>Eukaryota</taxon>
        <taxon>Viridiplantae</taxon>
        <taxon>Streptophyta</taxon>
        <taxon>Embryophyta</taxon>
        <taxon>Tracheophyta</taxon>
        <taxon>Spermatophyta</taxon>
        <taxon>Magnoliopsida</taxon>
        <taxon>eudicotyledons</taxon>
        <taxon>Gunneridae</taxon>
        <taxon>Pentapetalae</taxon>
        <taxon>rosids</taxon>
        <taxon>fabids</taxon>
        <taxon>Fabales</taxon>
        <taxon>Fabaceae</taxon>
        <taxon>Papilionoideae</taxon>
        <taxon>50 kb inversion clade</taxon>
        <taxon>NPAAA clade</taxon>
        <taxon>Hologalegina</taxon>
        <taxon>IRL clade</taxon>
        <taxon>Trifolieae</taxon>
        <taxon>Trifolium</taxon>
    </lineage>
</organism>
<dbReference type="Proteomes" id="UP000265520">
    <property type="component" value="Unassembled WGS sequence"/>
</dbReference>